<evidence type="ECO:0000256" key="6">
    <source>
        <dbReference type="ARBA" id="ARBA00034908"/>
    </source>
</evidence>
<dbReference type="SUPFAM" id="SSF101447">
    <property type="entry name" value="Formin homology 2 domain (FH2 domain)"/>
    <property type="match status" value="1"/>
</dbReference>
<keyword evidence="1" id="KW-0031">Aminopeptidase</keyword>
<dbReference type="Pfam" id="PF21646">
    <property type="entry name" value="ACTMAP-like_C"/>
    <property type="match status" value="1"/>
</dbReference>
<organism evidence="9 10">
    <name type="scientific">Caerostris extrusa</name>
    <name type="common">Bark spider</name>
    <name type="synonym">Caerostris bankana</name>
    <dbReference type="NCBI Taxonomy" id="172846"/>
    <lineage>
        <taxon>Eukaryota</taxon>
        <taxon>Metazoa</taxon>
        <taxon>Ecdysozoa</taxon>
        <taxon>Arthropoda</taxon>
        <taxon>Chelicerata</taxon>
        <taxon>Arachnida</taxon>
        <taxon>Araneae</taxon>
        <taxon>Araneomorphae</taxon>
        <taxon>Entelegynae</taxon>
        <taxon>Araneoidea</taxon>
        <taxon>Araneidae</taxon>
        <taxon>Caerostris</taxon>
    </lineage>
</organism>
<dbReference type="PANTHER" id="PTHR28631">
    <property type="entry name" value="UPF0692 PROTEIN C19ORF54"/>
    <property type="match status" value="1"/>
</dbReference>
<evidence type="ECO:0000313" key="10">
    <source>
        <dbReference type="Proteomes" id="UP001054945"/>
    </source>
</evidence>
<dbReference type="InterPro" id="IPR040043">
    <property type="entry name" value="ACTMAP"/>
</dbReference>
<keyword evidence="10" id="KW-1185">Reference proteome</keyword>
<dbReference type="AlphaFoldDB" id="A0AAV4SXK7"/>
<evidence type="ECO:0000256" key="1">
    <source>
        <dbReference type="ARBA" id="ARBA00022438"/>
    </source>
</evidence>
<evidence type="ECO:0000256" key="7">
    <source>
        <dbReference type="ARBA" id="ARBA00049041"/>
    </source>
</evidence>
<evidence type="ECO:0000256" key="8">
    <source>
        <dbReference type="SAM" id="MobiDB-lite"/>
    </source>
</evidence>
<gene>
    <name evidence="9" type="primary">si:dkey-233h2.2</name>
    <name evidence="9" type="ORF">CEXT_152051</name>
</gene>
<comment type="catalytic activity">
    <reaction evidence="7">
        <text>N-terminal N(alpha)-acetyl-L-cysteinyl-L-aspartyl-[protein] + H2O = N-terminal L-aspartyl-[protein] + N-acetyl-L-cysteine</text>
        <dbReference type="Rhea" id="RHEA:74579"/>
        <dbReference type="Rhea" id="RHEA-COMP:12669"/>
        <dbReference type="Rhea" id="RHEA-COMP:18395"/>
        <dbReference type="ChEBI" id="CHEBI:15377"/>
        <dbReference type="ChEBI" id="CHEBI:64720"/>
        <dbReference type="ChEBI" id="CHEBI:78236"/>
        <dbReference type="ChEBI" id="CHEBI:193599"/>
    </reaction>
    <physiologicalReaction direction="left-to-right" evidence="7">
        <dbReference type="Rhea" id="RHEA:74580"/>
    </physiologicalReaction>
</comment>
<dbReference type="GO" id="GO:0006508">
    <property type="term" value="P:proteolysis"/>
    <property type="evidence" value="ECO:0007669"/>
    <property type="project" value="UniProtKB-KW"/>
</dbReference>
<feature type="region of interest" description="Disordered" evidence="8">
    <location>
        <begin position="36"/>
        <end position="60"/>
    </location>
</feature>
<comment type="caution">
    <text evidence="9">The sequence shown here is derived from an EMBL/GenBank/DDBJ whole genome shotgun (WGS) entry which is preliminary data.</text>
</comment>
<keyword evidence="2" id="KW-0645">Protease</keyword>
<comment type="similarity">
    <text evidence="4">Belongs to the ACTMAP family.</text>
</comment>
<dbReference type="PANTHER" id="PTHR28631:SF1">
    <property type="entry name" value="ACTIN MATURATION PROTEASE"/>
    <property type="match status" value="1"/>
</dbReference>
<name>A0AAV4SXK7_CAEEX</name>
<dbReference type="Proteomes" id="UP001054945">
    <property type="component" value="Unassembled WGS sequence"/>
</dbReference>
<keyword evidence="3" id="KW-0378">Hydrolase</keyword>
<accession>A0AAV4SXK7</accession>
<evidence type="ECO:0000256" key="2">
    <source>
        <dbReference type="ARBA" id="ARBA00022670"/>
    </source>
</evidence>
<proteinExistence type="inferred from homology"/>
<feature type="compositionally biased region" description="Pro residues" evidence="8">
    <location>
        <begin position="40"/>
        <end position="59"/>
    </location>
</feature>
<evidence type="ECO:0000313" key="9">
    <source>
        <dbReference type="EMBL" id="GIY39188.1"/>
    </source>
</evidence>
<reference evidence="9 10" key="1">
    <citation type="submission" date="2021-06" db="EMBL/GenBank/DDBJ databases">
        <title>Caerostris extrusa draft genome.</title>
        <authorList>
            <person name="Kono N."/>
            <person name="Arakawa K."/>
        </authorList>
    </citation>
    <scope>NUCLEOTIDE SEQUENCE [LARGE SCALE GENOMIC DNA]</scope>
</reference>
<evidence type="ECO:0000256" key="5">
    <source>
        <dbReference type="ARBA" id="ARBA00034848"/>
    </source>
</evidence>
<protein>
    <recommendedName>
        <fullName evidence="5">Actin maturation protease</fullName>
    </recommendedName>
    <alternativeName>
        <fullName evidence="6">Actin aminopeptidase ACTMAP</fullName>
    </alternativeName>
</protein>
<sequence length="323" mass="35991">MSPTKQARVNMYDDGFKMTFQVHLGRMQNNIEIKNDLLPPVVPPPPPPPSLPPPPPSLPPQLKFNSKKSETILAEHQHRHISIEILNNIHYLFGDNKNVVSFYNPVHPVIQEGPCCGIVALSMASQFFNKIVSPSEILIAAKALNFTKSGEMFSAYNMAKLASSLISCEASVINNLSPYEILNHIADGWPVLIPYDADKNHVPCLNNGRNAHWAILCGICFSVSDEANLLLDTCNAIDKTSNIYNLTCKTLTKHLLNNAERVCIYAYQGKSKRLAAWQLDTLLESNKNLFEATKKYSHDDMIIPSNGLLELNDKAVLLKEKSQ</sequence>
<evidence type="ECO:0000256" key="3">
    <source>
        <dbReference type="ARBA" id="ARBA00022801"/>
    </source>
</evidence>
<evidence type="ECO:0000256" key="4">
    <source>
        <dbReference type="ARBA" id="ARBA00034725"/>
    </source>
</evidence>
<dbReference type="EMBL" id="BPLR01010419">
    <property type="protein sequence ID" value="GIY39188.1"/>
    <property type="molecule type" value="Genomic_DNA"/>
</dbReference>
<dbReference type="GO" id="GO:0004177">
    <property type="term" value="F:aminopeptidase activity"/>
    <property type="evidence" value="ECO:0007669"/>
    <property type="project" value="UniProtKB-KW"/>
</dbReference>